<evidence type="ECO:0000313" key="3">
    <source>
        <dbReference type="Proteomes" id="UP000313359"/>
    </source>
</evidence>
<accession>A0A5C2SL68</accession>
<dbReference type="OrthoDB" id="3146759at2759"/>
<name>A0A5C2SL68_9APHY</name>
<proteinExistence type="predicted"/>
<dbReference type="EMBL" id="ML122254">
    <property type="protein sequence ID" value="RPD64523.1"/>
    <property type="molecule type" value="Genomic_DNA"/>
</dbReference>
<dbReference type="Proteomes" id="UP000313359">
    <property type="component" value="Unassembled WGS sequence"/>
</dbReference>
<sequence length="101" mass="11413">MCFNIISYVEWACAYRQNTGRQHLDCRRTICRLSDHHKTEVHDCDKTCVGTATSEQHIVTDTYQAVCLHCEKAGRKEHPGVKQVQEDGASSGGIPYRYLVG</sequence>
<feature type="region of interest" description="Disordered" evidence="1">
    <location>
        <begin position="79"/>
        <end position="101"/>
    </location>
</feature>
<protein>
    <submittedName>
        <fullName evidence="2">Uncharacterized protein</fullName>
    </submittedName>
</protein>
<evidence type="ECO:0000313" key="2">
    <source>
        <dbReference type="EMBL" id="RPD64523.1"/>
    </source>
</evidence>
<keyword evidence="3" id="KW-1185">Reference proteome</keyword>
<reference evidence="2" key="1">
    <citation type="journal article" date="2018" name="Genome Biol. Evol.">
        <title>Genomics and development of Lentinus tigrinus, a white-rot wood-decaying mushroom with dimorphic fruiting bodies.</title>
        <authorList>
            <person name="Wu B."/>
            <person name="Xu Z."/>
            <person name="Knudson A."/>
            <person name="Carlson A."/>
            <person name="Chen N."/>
            <person name="Kovaka S."/>
            <person name="LaButti K."/>
            <person name="Lipzen A."/>
            <person name="Pennachio C."/>
            <person name="Riley R."/>
            <person name="Schakwitz W."/>
            <person name="Umezawa K."/>
            <person name="Ohm R.A."/>
            <person name="Grigoriev I.V."/>
            <person name="Nagy L.G."/>
            <person name="Gibbons J."/>
            <person name="Hibbett D."/>
        </authorList>
    </citation>
    <scope>NUCLEOTIDE SEQUENCE [LARGE SCALE GENOMIC DNA]</scope>
    <source>
        <strain evidence="2">ALCF2SS1-6</strain>
    </source>
</reference>
<evidence type="ECO:0000256" key="1">
    <source>
        <dbReference type="SAM" id="MobiDB-lite"/>
    </source>
</evidence>
<organism evidence="2 3">
    <name type="scientific">Lentinus tigrinus ALCF2SS1-6</name>
    <dbReference type="NCBI Taxonomy" id="1328759"/>
    <lineage>
        <taxon>Eukaryota</taxon>
        <taxon>Fungi</taxon>
        <taxon>Dikarya</taxon>
        <taxon>Basidiomycota</taxon>
        <taxon>Agaricomycotina</taxon>
        <taxon>Agaricomycetes</taxon>
        <taxon>Polyporales</taxon>
        <taxon>Polyporaceae</taxon>
        <taxon>Lentinus</taxon>
    </lineage>
</organism>
<dbReference type="AlphaFoldDB" id="A0A5C2SL68"/>
<gene>
    <name evidence="2" type="ORF">L227DRAFT_572057</name>
</gene>